<name>A0A972F7N1_9RHOO</name>
<sequence length="102" mass="11356">MAFINGPVPEALDREVAATPAEFERDLRKAWPQGVRSDASLSLELNDGALRLTILLEPLEPRRIGLLTLPRLCARYRFEGGDERARTALLTRLDRAMQRGGG</sequence>
<evidence type="ECO:0000313" key="1">
    <source>
        <dbReference type="EMBL" id="NMG03343.1"/>
    </source>
</evidence>
<gene>
    <name evidence="1" type="ORF">GPA21_10195</name>
</gene>
<organism evidence="1 2">
    <name type="scientific">Azoarcus taiwanensis</name>
    <dbReference type="NCBI Taxonomy" id="666964"/>
    <lineage>
        <taxon>Bacteria</taxon>
        <taxon>Pseudomonadati</taxon>
        <taxon>Pseudomonadota</taxon>
        <taxon>Betaproteobacteria</taxon>
        <taxon>Rhodocyclales</taxon>
        <taxon>Zoogloeaceae</taxon>
        <taxon>Azoarcus</taxon>
    </lineage>
</organism>
<accession>A0A972F7N1</accession>
<comment type="caution">
    <text evidence="1">The sequence shown here is derived from an EMBL/GenBank/DDBJ whole genome shotgun (WGS) entry which is preliminary data.</text>
</comment>
<dbReference type="EMBL" id="WTVM01000052">
    <property type="protein sequence ID" value="NMG03343.1"/>
    <property type="molecule type" value="Genomic_DNA"/>
</dbReference>
<proteinExistence type="predicted"/>
<evidence type="ECO:0000313" key="2">
    <source>
        <dbReference type="Proteomes" id="UP000599523"/>
    </source>
</evidence>
<protein>
    <submittedName>
        <fullName evidence="1">Uncharacterized protein</fullName>
    </submittedName>
</protein>
<keyword evidence="2" id="KW-1185">Reference proteome</keyword>
<dbReference type="RefSeq" id="WP_168988096.1">
    <property type="nucleotide sequence ID" value="NZ_CAWPHM010000278.1"/>
</dbReference>
<dbReference type="AlphaFoldDB" id="A0A972F7N1"/>
<dbReference type="Proteomes" id="UP000599523">
    <property type="component" value="Unassembled WGS sequence"/>
</dbReference>
<reference evidence="1" key="1">
    <citation type="submission" date="2019-12" db="EMBL/GenBank/DDBJ databases">
        <title>Comparative genomics gives insights into the taxonomy of the Azoarcus-Aromatoleum group and reveals separate origins of nif in the plant-associated Azoarcus and non-plant-associated Aromatoleum sub-groups.</title>
        <authorList>
            <person name="Lafos M."/>
            <person name="Maluk M."/>
            <person name="Batista M."/>
            <person name="Junghare M."/>
            <person name="Carmona M."/>
            <person name="Faoro H."/>
            <person name="Cruz L.M."/>
            <person name="Battistoni F."/>
            <person name="De Souza E."/>
            <person name="Pedrosa F."/>
            <person name="Chen W.-M."/>
            <person name="Poole P.S."/>
            <person name="Dixon R.A."/>
            <person name="James E.K."/>
        </authorList>
    </citation>
    <scope>NUCLEOTIDE SEQUENCE</scope>
    <source>
        <strain evidence="1">NSC3</strain>
    </source>
</reference>